<proteinExistence type="predicted"/>
<keyword evidence="3" id="KW-1185">Reference proteome</keyword>
<name>A0A9P6RHC0_9FUNG</name>
<evidence type="ECO:0000313" key="2">
    <source>
        <dbReference type="EMBL" id="KAG0318658.1"/>
    </source>
</evidence>
<organism evidence="2 3">
    <name type="scientific">Dissophora globulifera</name>
    <dbReference type="NCBI Taxonomy" id="979702"/>
    <lineage>
        <taxon>Eukaryota</taxon>
        <taxon>Fungi</taxon>
        <taxon>Fungi incertae sedis</taxon>
        <taxon>Mucoromycota</taxon>
        <taxon>Mortierellomycotina</taxon>
        <taxon>Mortierellomycetes</taxon>
        <taxon>Mortierellales</taxon>
        <taxon>Mortierellaceae</taxon>
        <taxon>Dissophora</taxon>
    </lineage>
</organism>
<protein>
    <submittedName>
        <fullName evidence="2">Uncharacterized protein</fullName>
    </submittedName>
</protein>
<evidence type="ECO:0000313" key="3">
    <source>
        <dbReference type="Proteomes" id="UP000738325"/>
    </source>
</evidence>
<accession>A0A9P6RHC0</accession>
<dbReference type="AlphaFoldDB" id="A0A9P6RHC0"/>
<dbReference type="EMBL" id="JAAAIP010000360">
    <property type="protein sequence ID" value="KAG0318658.1"/>
    <property type="molecule type" value="Genomic_DNA"/>
</dbReference>
<feature type="compositionally biased region" description="Polar residues" evidence="1">
    <location>
        <begin position="1"/>
        <end position="51"/>
    </location>
</feature>
<evidence type="ECO:0000256" key="1">
    <source>
        <dbReference type="SAM" id="MobiDB-lite"/>
    </source>
</evidence>
<reference evidence="2" key="1">
    <citation type="journal article" date="2020" name="Fungal Divers.">
        <title>Resolving the Mortierellaceae phylogeny through synthesis of multi-gene phylogenetics and phylogenomics.</title>
        <authorList>
            <person name="Vandepol N."/>
            <person name="Liber J."/>
            <person name="Desiro A."/>
            <person name="Na H."/>
            <person name="Kennedy M."/>
            <person name="Barry K."/>
            <person name="Grigoriev I.V."/>
            <person name="Miller A.N."/>
            <person name="O'Donnell K."/>
            <person name="Stajich J.E."/>
            <person name="Bonito G."/>
        </authorList>
    </citation>
    <scope>NUCLEOTIDE SEQUENCE</scope>
    <source>
        <strain evidence="2">REB-010B</strain>
    </source>
</reference>
<sequence>MAIRSLSNSATSKSKITSQELSSQTNLIDRSSKSSNYGTQPLSDNIHSSNNNKKDTAPKVSSGFKVSPSAYA</sequence>
<dbReference type="Proteomes" id="UP000738325">
    <property type="component" value="Unassembled WGS sequence"/>
</dbReference>
<feature type="region of interest" description="Disordered" evidence="1">
    <location>
        <begin position="1"/>
        <end position="72"/>
    </location>
</feature>
<gene>
    <name evidence="2" type="ORF">BGZ99_005558</name>
</gene>
<comment type="caution">
    <text evidence="2">The sequence shown here is derived from an EMBL/GenBank/DDBJ whole genome shotgun (WGS) entry which is preliminary data.</text>
</comment>